<feature type="compositionally biased region" description="Low complexity" evidence="10">
    <location>
        <begin position="243"/>
        <end position="256"/>
    </location>
</feature>
<feature type="domain" description="Protein kinase" evidence="12">
    <location>
        <begin position="547"/>
        <end position="803"/>
    </location>
</feature>
<organism evidence="13 14">
    <name type="scientific">Phytophthora citrophthora</name>
    <dbReference type="NCBI Taxonomy" id="4793"/>
    <lineage>
        <taxon>Eukaryota</taxon>
        <taxon>Sar</taxon>
        <taxon>Stramenopiles</taxon>
        <taxon>Oomycota</taxon>
        <taxon>Peronosporomycetes</taxon>
        <taxon>Peronosporales</taxon>
        <taxon>Peronosporaceae</taxon>
        <taxon>Phytophthora</taxon>
    </lineage>
</organism>
<dbReference type="EMBL" id="JASMQC010000009">
    <property type="protein sequence ID" value="KAK1942476.1"/>
    <property type="molecule type" value="Genomic_DNA"/>
</dbReference>
<feature type="compositionally biased region" description="Low complexity" evidence="10">
    <location>
        <begin position="299"/>
        <end position="334"/>
    </location>
</feature>
<dbReference type="GO" id="GO:0004672">
    <property type="term" value="F:protein kinase activity"/>
    <property type="evidence" value="ECO:0007669"/>
    <property type="project" value="InterPro"/>
</dbReference>
<dbReference type="Gene3D" id="1.10.510.10">
    <property type="entry name" value="Transferase(Phosphotransferase) domain 1"/>
    <property type="match status" value="3"/>
</dbReference>
<dbReference type="InterPro" id="IPR000719">
    <property type="entry name" value="Prot_kinase_dom"/>
</dbReference>
<dbReference type="PROSITE" id="PS50011">
    <property type="entry name" value="PROTEIN_KINASE_DOM"/>
    <property type="match status" value="3"/>
</dbReference>
<feature type="region of interest" description="Disordered" evidence="10">
    <location>
        <begin position="1025"/>
        <end position="1048"/>
    </location>
</feature>
<evidence type="ECO:0000259" key="12">
    <source>
        <dbReference type="PROSITE" id="PS50011"/>
    </source>
</evidence>
<feature type="region of interest" description="Disordered" evidence="10">
    <location>
        <begin position="1651"/>
        <end position="1671"/>
    </location>
</feature>
<feature type="compositionally biased region" description="Basic and acidic residues" evidence="10">
    <location>
        <begin position="1026"/>
        <end position="1048"/>
    </location>
</feature>
<dbReference type="PANTHER" id="PTHR31392">
    <property type="entry name" value="ALPHA-1,3-MANNOSYLTRANSFERASE MNN1-RELATED"/>
    <property type="match status" value="1"/>
</dbReference>
<keyword evidence="14" id="KW-1185">Reference proteome</keyword>
<feature type="transmembrane region" description="Helical" evidence="11">
    <location>
        <begin position="2471"/>
        <end position="2494"/>
    </location>
</feature>
<evidence type="ECO:0000313" key="13">
    <source>
        <dbReference type="EMBL" id="KAK1942476.1"/>
    </source>
</evidence>
<feature type="transmembrane region" description="Helical" evidence="11">
    <location>
        <begin position="2430"/>
        <end position="2451"/>
    </location>
</feature>
<feature type="compositionally biased region" description="Low complexity" evidence="10">
    <location>
        <begin position="275"/>
        <end position="287"/>
    </location>
</feature>
<keyword evidence="3" id="KW-0328">Glycosyltransferase</keyword>
<evidence type="ECO:0000256" key="9">
    <source>
        <dbReference type="ARBA" id="ARBA00023180"/>
    </source>
</evidence>
<name>A0AAD9GQA1_9STRA</name>
<dbReference type="GO" id="GO:0005794">
    <property type="term" value="C:Golgi apparatus"/>
    <property type="evidence" value="ECO:0007669"/>
    <property type="project" value="TreeGrafter"/>
</dbReference>
<feature type="transmembrane region" description="Helical" evidence="11">
    <location>
        <begin position="2601"/>
        <end position="2617"/>
    </location>
</feature>
<dbReference type="InterPro" id="IPR001245">
    <property type="entry name" value="Ser-Thr/Tyr_kinase_cat_dom"/>
</dbReference>
<reference evidence="13" key="1">
    <citation type="submission" date="2023-08" db="EMBL/GenBank/DDBJ databases">
        <title>Reference Genome Resource for the Citrus Pathogen Phytophthora citrophthora.</title>
        <authorList>
            <person name="Moller H."/>
            <person name="Coetzee B."/>
            <person name="Rose L.J."/>
            <person name="Van Niekerk J.M."/>
        </authorList>
    </citation>
    <scope>NUCLEOTIDE SEQUENCE</scope>
    <source>
        <strain evidence="13">STE-U-9442</strain>
    </source>
</reference>
<dbReference type="GO" id="GO:0016020">
    <property type="term" value="C:membrane"/>
    <property type="evidence" value="ECO:0007669"/>
    <property type="project" value="UniProtKB-SubCell"/>
</dbReference>
<dbReference type="SUPFAM" id="SSF56112">
    <property type="entry name" value="Protein kinase-like (PK-like)"/>
    <property type="match status" value="3"/>
</dbReference>
<accession>A0AAD9GQA1</accession>
<evidence type="ECO:0000256" key="11">
    <source>
        <dbReference type="SAM" id="Phobius"/>
    </source>
</evidence>
<dbReference type="Pfam" id="PF11051">
    <property type="entry name" value="Mannosyl_trans3"/>
    <property type="match status" value="1"/>
</dbReference>
<evidence type="ECO:0000256" key="3">
    <source>
        <dbReference type="ARBA" id="ARBA00022676"/>
    </source>
</evidence>
<dbReference type="Pfam" id="PF09335">
    <property type="entry name" value="VTT_dom"/>
    <property type="match status" value="1"/>
</dbReference>
<feature type="domain" description="Protein kinase" evidence="12">
    <location>
        <begin position="1008"/>
        <end position="1291"/>
    </location>
</feature>
<dbReference type="GO" id="GO:0000033">
    <property type="term" value="F:alpha-1,3-mannosyltransferase activity"/>
    <property type="evidence" value="ECO:0007669"/>
    <property type="project" value="TreeGrafter"/>
</dbReference>
<sequence length="2637" mass="296826">MDGYYYSRNRAILSWNGDRGIKLSSFFGEFILQLFFTQRGDSEMIYTFVKSVNLMAGIALSTVIGLLAFASNADAHGNLKQPEATFEDGAPTVEWVSLIDNYWDIGSGGDQVGKFKTMAKEKGMSVKDVVLDMVKDKKCGYTRTDVDPQPIPSDGKVKWWGNGGGGFTHTGPCEIYIDDKMVLHGDDCEEEYPGGPDGSNKMSEMPVDFSSCNGKCTLTIYWLAFQNAQWQAYVNCVPLQGDGSATQTQASAAGSAKMENSPAAPSTEGSSGGDQTPETPSTETQSSGASKNEEQKNDAPTTQATPAPAPATETKATEAPSSKTETTETPSTETQDTKCKAPAHPLISVNPLSKDDADILWIRCRHSSDEFSEIFTSVYERLHCVQQTLRGCGRDGVRTTAVALVLFTRLVDRFHAAVAKHRELNLLVRFATKRSTLEKVRELHGAIDELFRYLELQNHEEMTKWSEEWIQQCNRMYALFASRVEKPQLAIQNVPKPQVVEILAIMLFELLHHKNQPTPVQATLLRETYTTLLRSSKVKVPKVPVFYIPSIDVDFGPPHESIEDTRWDCVVTRGVCDQATRLVVQYLSADERYSQQLFLRATEIWHGFQHPHVMRIVGGSHVGSEHFVVWEDVAAQGNFIHYFTNSHDDTQRHRRRLWRMSLQVARGLYYIHEQGQTHGSLKCSQILVAEDETPKICQFELNEDSRAFDRWKSPEAYLDPDVKPSKVGDVYAFGLCIIEAFTGAIPYDILCEEEVAAQMEEGKCYPRPEGMRDDEWDVLERFVAHNPKDRATMEQAIEMLEELAWRETKDEEDQADTLATFVVVKAHQLMLQAVHTRANGIGRSLQGSLSGPSKPQDLAVAVRNFREAVDALAAFVVTFAKTDKFVFHLASMRRMYLDLYSISVKLDQSEGGVKSTEWQQQLQLNREKEENELSARAAKNALPFARSMMPHEPMEALTLLKFEIDFFKPGNSVKHVASMKKVFFSVVRSSNGRVAKIPDWYIPPYAVSYSREKVMTGSVGTAHRGVWIDRKPPDGKKPEKNDEGGEQEPTKYDVVVKRLLIHADAIELFRQEVEIWFNLDHPNILKLYGASHCSRPAFLMLEYAANGPLVEFLAGQRKSKNFDLRTVWSFLLQAAKGLEFLHGHKTVHGNLKSDNILVTTDKTVKLADFGGGVFALQSQSLRTNDFHELGWRAPNCLKDRKFPRRPAFQDDIYSFGLCVLDVLVPTLSSISAAQGSNGPKRVGDEHFDPLSPKVLALIKDEDAKKLVMDMCQPNPDARPTLCDVIKRMGMLAPRSPTTFGASGIAIDYVFSSTGSHSRHWANSGIHQRKQKNIVTQFDTSVSREKGIVMCMHNGAVPLGLSLIRDLRCLGNQELIQVYHCFPDEMSAENRALILSADARVEIVDVCTDLVDKKVMKHETAKEFRSWWLKPLALYHTDIKEVLLMDVDDIFLKDPAILRRTEGYQQTGTTFFYDRVLSSNEWFNQEVNNSTYLKTLLKSFNYAAFGLSEGMEIPYNLEHSYAYRGEASHEQDSSLVAVDKSRSGQAMAVMFWLITVQRFERDFSFGDKETFWIAYALAKQEYFFSPWGPSVIESSRNQDMKKHPDSLCGSLAHFMPVKDDIPDLLYVNGKALLDPFPEGLHNRGKASANVLYNPTPTHITPRQNRRPNGGTATSYNGEFPMECLIGFGSTPLPSTFAPQLLRRRMYYLGIRMDVRSVLDSCYALDSSRLYSLKLLNPTFQERVRPSCHSIETIEHCLHVSSVGINMAPNMDSMGICLSVVIDLAIVNSYCFLAQFGDFVNDIHFRQPLAQTRYINLQNSFKRHCQCIYQHAAEQNFHRYALSVGKELQVHTSSYKKPGIFRRHSLSANKKRPNDTKRSLFGKNKAKSERQMGTIASLAVDIFQEVVKQMADFVTTFDKTDKFVFHLACMRRMYLDLHGVGLKLDEVVKLKGLKDSDNQEFSWEKQLQLDRETEENELSAKAAKNALPFARSMMPHEPMEALTLLKFEIDFFKPGNSVKHVASMKKVFFSVVRSSNGRVAKIPDWYILPYAVSYSREKVMTGSVGTAHRGVWIDRKPPDGKKPEKNDEGGEQEPTKYDVVVKRLLIHADAIELFRQEVEIWFNLDHPNILKLYGASHCSRPALLMLEDASNGPLVSYLTRLRELKADRSREKRKNRKQPYHNQRHALWSLFLEAAQGLKYLHETHTMVHGNLKSDNILVTADGHVKLADFGNGILALQNQAVQEENFHELGWRAPNCWQNKSLRRPSFQDDIYSFGLCVLDVLEPSLASIAKDTRPNGPKYVGDEGFDPLSSSVLELIHCESHRKLIEGMCKPKPEDRLSMKEVISYMEEMRDAVENEPEDSRSGRALLLLAAKLICIFCCAVGVVLGLCVLLVRRVREHDAALGLATSKLDSLSIRSFSSLEELQRSHETFLHIFAVQFPLALACFTCVYVLKQTFAIPGSALLNVFAGAILPLSLAFPLVCTLTACGASCCFLLSKNLASEEIVLSFSERLLPGKLHALRQKIEDAKAQGQLPFLLLFLRVFPFTPNWFLNLASPWLQVPLKLFAPSVALGLLPYNFITVHAGAMLSSLRSTSDLLDPRTMGFLILLALGMLIPALLKKKAENQENVVASGNSKKMN</sequence>
<evidence type="ECO:0000256" key="8">
    <source>
        <dbReference type="ARBA" id="ARBA00023136"/>
    </source>
</evidence>
<proteinExistence type="inferred from homology"/>
<dbReference type="InterPro" id="IPR032816">
    <property type="entry name" value="VTT_dom"/>
</dbReference>
<dbReference type="PANTHER" id="PTHR31392:SF1">
    <property type="entry name" value="ALPHA-1,3-MANNOSYLTRANSFERASE MNN1-RELATED"/>
    <property type="match status" value="1"/>
</dbReference>
<comment type="caution">
    <text evidence="13">The sequence shown here is derived from an EMBL/GenBank/DDBJ whole genome shotgun (WGS) entry which is preliminary data.</text>
</comment>
<feature type="transmembrane region" description="Helical" evidence="11">
    <location>
        <begin position="2365"/>
        <end position="2392"/>
    </location>
</feature>
<dbReference type="InterPro" id="IPR022751">
    <property type="entry name" value="Alpha_mannosyltransferase"/>
</dbReference>
<gene>
    <name evidence="13" type="ORF">P3T76_005975</name>
</gene>
<keyword evidence="8 11" id="KW-0472">Membrane</keyword>
<keyword evidence="6" id="KW-0735">Signal-anchor</keyword>
<dbReference type="Pfam" id="PF07714">
    <property type="entry name" value="PK_Tyr_Ser-Thr"/>
    <property type="match status" value="3"/>
</dbReference>
<keyword evidence="9" id="KW-0325">Glycoprotein</keyword>
<evidence type="ECO:0000256" key="5">
    <source>
        <dbReference type="ARBA" id="ARBA00022692"/>
    </source>
</evidence>
<dbReference type="SUPFAM" id="SSF53448">
    <property type="entry name" value="Nucleotide-diphospho-sugar transferases"/>
    <property type="match status" value="1"/>
</dbReference>
<feature type="transmembrane region" description="Helical" evidence="11">
    <location>
        <begin position="48"/>
        <end position="70"/>
    </location>
</feature>
<evidence type="ECO:0000256" key="1">
    <source>
        <dbReference type="ARBA" id="ARBA00004606"/>
    </source>
</evidence>
<evidence type="ECO:0000256" key="10">
    <source>
        <dbReference type="SAM" id="MobiDB-lite"/>
    </source>
</evidence>
<evidence type="ECO:0000256" key="7">
    <source>
        <dbReference type="ARBA" id="ARBA00022989"/>
    </source>
</evidence>
<comment type="subcellular location">
    <subcellularLocation>
        <location evidence="1">Membrane</location>
        <topology evidence="1">Single-pass type II membrane protein</topology>
    </subcellularLocation>
</comment>
<keyword evidence="4" id="KW-0808">Transferase</keyword>
<protein>
    <submittedName>
        <fullName evidence="13">Transmembrane protein 41A-A</fullName>
    </submittedName>
</protein>
<dbReference type="InterPro" id="IPR029044">
    <property type="entry name" value="Nucleotide-diphossugar_trans"/>
</dbReference>
<keyword evidence="5 11" id="KW-0812">Transmembrane</keyword>
<keyword evidence="7 11" id="KW-1133">Transmembrane helix</keyword>
<comment type="similarity">
    <text evidence="2">Belongs to the MNN1/MNT family.</text>
</comment>
<evidence type="ECO:0000256" key="6">
    <source>
        <dbReference type="ARBA" id="ARBA00022968"/>
    </source>
</evidence>
<dbReference type="InterPro" id="IPR011009">
    <property type="entry name" value="Kinase-like_dom_sf"/>
</dbReference>
<feature type="domain" description="Protein kinase" evidence="12">
    <location>
        <begin position="2051"/>
        <end position="2349"/>
    </location>
</feature>
<feature type="region of interest" description="Disordered" evidence="10">
    <location>
        <begin position="243"/>
        <end position="343"/>
    </location>
</feature>
<dbReference type="GO" id="GO:0006493">
    <property type="term" value="P:protein O-linked glycosylation"/>
    <property type="evidence" value="ECO:0007669"/>
    <property type="project" value="TreeGrafter"/>
</dbReference>
<evidence type="ECO:0000256" key="2">
    <source>
        <dbReference type="ARBA" id="ARBA00009105"/>
    </source>
</evidence>
<dbReference type="GO" id="GO:0005524">
    <property type="term" value="F:ATP binding"/>
    <property type="evidence" value="ECO:0007669"/>
    <property type="project" value="InterPro"/>
</dbReference>
<feature type="compositionally biased region" description="Polar residues" evidence="10">
    <location>
        <begin position="1651"/>
        <end position="1661"/>
    </location>
</feature>
<evidence type="ECO:0000313" key="14">
    <source>
        <dbReference type="Proteomes" id="UP001259832"/>
    </source>
</evidence>
<feature type="transmembrane region" description="Helical" evidence="11">
    <location>
        <begin position="2569"/>
        <end position="2589"/>
    </location>
</feature>
<dbReference type="Proteomes" id="UP001259832">
    <property type="component" value="Unassembled WGS sequence"/>
</dbReference>
<feature type="region of interest" description="Disordered" evidence="10">
    <location>
        <begin position="2069"/>
        <end position="2091"/>
    </location>
</feature>
<evidence type="ECO:0000256" key="4">
    <source>
        <dbReference type="ARBA" id="ARBA00022679"/>
    </source>
</evidence>